<sequence>MRWKRREQQRSWPQRYDHETRSLKNPQTSANAQPKVKKGNRRRVRTEEDRPQRQPVLLKFSQWVVRSATGLQNGVAHIARSLIE</sequence>
<dbReference type="AlphaFoldDB" id="A0A4Z2J3R0"/>
<proteinExistence type="predicted"/>
<feature type="compositionally biased region" description="Basic residues" evidence="1">
    <location>
        <begin position="35"/>
        <end position="44"/>
    </location>
</feature>
<protein>
    <submittedName>
        <fullName evidence="2">Uncharacterized protein</fullName>
    </submittedName>
</protein>
<accession>A0A4Z2J3R0</accession>
<evidence type="ECO:0000313" key="3">
    <source>
        <dbReference type="Proteomes" id="UP000314294"/>
    </source>
</evidence>
<keyword evidence="3" id="KW-1185">Reference proteome</keyword>
<feature type="compositionally biased region" description="Polar residues" evidence="1">
    <location>
        <begin position="23"/>
        <end position="32"/>
    </location>
</feature>
<organism evidence="2 3">
    <name type="scientific">Liparis tanakae</name>
    <name type="common">Tanaka's snailfish</name>
    <dbReference type="NCBI Taxonomy" id="230148"/>
    <lineage>
        <taxon>Eukaryota</taxon>
        <taxon>Metazoa</taxon>
        <taxon>Chordata</taxon>
        <taxon>Craniata</taxon>
        <taxon>Vertebrata</taxon>
        <taxon>Euteleostomi</taxon>
        <taxon>Actinopterygii</taxon>
        <taxon>Neopterygii</taxon>
        <taxon>Teleostei</taxon>
        <taxon>Neoteleostei</taxon>
        <taxon>Acanthomorphata</taxon>
        <taxon>Eupercaria</taxon>
        <taxon>Perciformes</taxon>
        <taxon>Cottioidei</taxon>
        <taxon>Cottales</taxon>
        <taxon>Liparidae</taxon>
        <taxon>Liparis</taxon>
    </lineage>
</organism>
<reference evidence="2 3" key="1">
    <citation type="submission" date="2019-03" db="EMBL/GenBank/DDBJ databases">
        <title>First draft genome of Liparis tanakae, snailfish: a comprehensive survey of snailfish specific genes.</title>
        <authorList>
            <person name="Kim W."/>
            <person name="Song I."/>
            <person name="Jeong J.-H."/>
            <person name="Kim D."/>
            <person name="Kim S."/>
            <person name="Ryu S."/>
            <person name="Song J.Y."/>
            <person name="Lee S.K."/>
        </authorList>
    </citation>
    <scope>NUCLEOTIDE SEQUENCE [LARGE SCALE GENOMIC DNA]</scope>
    <source>
        <tissue evidence="2">Muscle</tissue>
    </source>
</reference>
<feature type="region of interest" description="Disordered" evidence="1">
    <location>
        <begin position="1"/>
        <end position="53"/>
    </location>
</feature>
<dbReference type="Proteomes" id="UP000314294">
    <property type="component" value="Unassembled WGS sequence"/>
</dbReference>
<comment type="caution">
    <text evidence="2">The sequence shown here is derived from an EMBL/GenBank/DDBJ whole genome shotgun (WGS) entry which is preliminary data.</text>
</comment>
<name>A0A4Z2J3R0_9TELE</name>
<gene>
    <name evidence="2" type="ORF">EYF80_005698</name>
</gene>
<evidence type="ECO:0000256" key="1">
    <source>
        <dbReference type="SAM" id="MobiDB-lite"/>
    </source>
</evidence>
<evidence type="ECO:0000313" key="2">
    <source>
        <dbReference type="EMBL" id="TNN84092.1"/>
    </source>
</evidence>
<dbReference type="EMBL" id="SRLO01000029">
    <property type="protein sequence ID" value="TNN84092.1"/>
    <property type="molecule type" value="Genomic_DNA"/>
</dbReference>